<evidence type="ECO:0000256" key="2">
    <source>
        <dbReference type="ARBA" id="ARBA00009854"/>
    </source>
</evidence>
<evidence type="ECO:0000256" key="4">
    <source>
        <dbReference type="ARBA" id="ARBA00022475"/>
    </source>
</evidence>
<keyword evidence="7 8" id="KW-0472">Membrane</keyword>
<feature type="transmembrane region" description="Helical" evidence="8">
    <location>
        <begin position="422"/>
        <end position="443"/>
    </location>
</feature>
<keyword evidence="5 8" id="KW-0812">Transmembrane</keyword>
<evidence type="ECO:0000313" key="10">
    <source>
        <dbReference type="EMBL" id="CAJ54252.1"/>
    </source>
</evidence>
<feature type="transmembrane region" description="Helical" evidence="8">
    <location>
        <begin position="476"/>
        <end position="500"/>
    </location>
</feature>
<dbReference type="STRING" id="363253.LI0196"/>
<protein>
    <submittedName>
        <fullName evidence="10">Transport protein</fullName>
    </submittedName>
</protein>
<evidence type="ECO:0000256" key="6">
    <source>
        <dbReference type="ARBA" id="ARBA00022989"/>
    </source>
</evidence>
<keyword evidence="3" id="KW-0813">Transport</keyword>
<dbReference type="GO" id="GO:0005886">
    <property type="term" value="C:plasma membrane"/>
    <property type="evidence" value="ECO:0007669"/>
    <property type="project" value="UniProtKB-SubCell"/>
</dbReference>
<comment type="subcellular location">
    <subcellularLocation>
        <location evidence="1">Cell membrane</location>
        <topology evidence="1">Multi-pass membrane protein</topology>
    </subcellularLocation>
</comment>
<dbReference type="eggNOG" id="COG2985">
    <property type="taxonomic scope" value="Bacteria"/>
</dbReference>
<feature type="transmembrane region" description="Helical" evidence="8">
    <location>
        <begin position="352"/>
        <end position="371"/>
    </location>
</feature>
<feature type="domain" description="RCK C-terminal" evidence="9">
    <location>
        <begin position="262"/>
        <end position="347"/>
    </location>
</feature>
<evidence type="ECO:0000256" key="5">
    <source>
        <dbReference type="ARBA" id="ARBA00022692"/>
    </source>
</evidence>
<dbReference type="OrthoDB" id="9155749at2"/>
<dbReference type="SUPFAM" id="SSF116726">
    <property type="entry name" value="TrkA C-terminal domain-like"/>
    <property type="match status" value="1"/>
</dbReference>
<feature type="transmembrane region" description="Helical" evidence="8">
    <location>
        <begin position="383"/>
        <end position="401"/>
    </location>
</feature>
<feature type="transmembrane region" description="Helical" evidence="8">
    <location>
        <begin position="55"/>
        <end position="76"/>
    </location>
</feature>
<dbReference type="PANTHER" id="PTHR30445:SF3">
    <property type="entry name" value="TRANSPORT PROTEIN YIDE-RELATED"/>
    <property type="match status" value="1"/>
</dbReference>
<name>Q1MRX4_LAWIP</name>
<evidence type="ECO:0000256" key="3">
    <source>
        <dbReference type="ARBA" id="ARBA00022448"/>
    </source>
</evidence>
<dbReference type="InterPro" id="IPR036721">
    <property type="entry name" value="RCK_C_sf"/>
</dbReference>
<dbReference type="PROSITE" id="PS51202">
    <property type="entry name" value="RCK_C"/>
    <property type="match status" value="1"/>
</dbReference>
<keyword evidence="6 8" id="KW-1133">Transmembrane helix</keyword>
<gene>
    <name evidence="10" type="ordered locus">LI0196</name>
</gene>
<dbReference type="EMBL" id="AM180252">
    <property type="protein sequence ID" value="CAJ54252.1"/>
    <property type="molecule type" value="Genomic_DNA"/>
</dbReference>
<feature type="transmembrane region" description="Helical" evidence="8">
    <location>
        <begin position="30"/>
        <end position="49"/>
    </location>
</feature>
<dbReference type="InterPro" id="IPR006512">
    <property type="entry name" value="YidE_YbjL"/>
</dbReference>
<sequence>MNSFSQPWIFYLCASIAIGYALGRLNYKGASLGSAAILFVGIAFGKMGASIPQDIGGIGLLIFLYAIGTDAGPSFLSALKGKGLQFSMVALCFTITAVITVVISGSWFDIDPAGMAGIYAGAMVSSPALAGILDSVSPYQSVIITTAYSLLYPVGILASILYTQWIIAFDKSDTRKAEEELHQKSLFENPPIHIGCFEVYPRSVSSVREIHNLFNVRITHIIPAGRKVVAPASALLKICPGDKIRLLGSENALKRVETFLHAKIANDTDFKEHIHHYQLVVTKKEACGSRIMHLAAKCHMDTLMFEHVHRNEIDIPLTPRTRLYMGDILHLSGDPRQIETLRRLLGDDPRQLQIADVMPVMLVISLGWLLGNIPIPLYEGKTFMVSSSAGVLLTAIFLSNIKKLGSIDFYLPSSSLLLLRETGLALFFAATGVHTGASLNMGIILQSGNILLCGLITTILPMIVTWYFIKFVLHMNYLYAIGSFAGARATASSFAIATAITKTPYVAAVYSIVFPVVTLLQIMSSKVVYTLGSLYLF</sequence>
<dbReference type="Pfam" id="PF06826">
    <property type="entry name" value="Asp-Al_Ex"/>
    <property type="match status" value="2"/>
</dbReference>
<organism evidence="10 11">
    <name type="scientific">Lawsonia intracellularis (strain PHE/MN1-00)</name>
    <dbReference type="NCBI Taxonomy" id="363253"/>
    <lineage>
        <taxon>Bacteria</taxon>
        <taxon>Pseudomonadati</taxon>
        <taxon>Thermodesulfobacteriota</taxon>
        <taxon>Desulfovibrionia</taxon>
        <taxon>Desulfovibrionales</taxon>
        <taxon>Desulfovibrionaceae</taxon>
        <taxon>Lawsonia</taxon>
    </lineage>
</organism>
<feature type="transmembrane region" description="Helical" evidence="8">
    <location>
        <begin position="449"/>
        <end position="469"/>
    </location>
</feature>
<feature type="transmembrane region" description="Helical" evidence="8">
    <location>
        <begin position="88"/>
        <end position="108"/>
    </location>
</feature>
<feature type="transmembrane region" description="Helical" evidence="8">
    <location>
        <begin position="150"/>
        <end position="169"/>
    </location>
</feature>
<evidence type="ECO:0000256" key="8">
    <source>
        <dbReference type="SAM" id="Phobius"/>
    </source>
</evidence>
<dbReference type="GO" id="GO:0008324">
    <property type="term" value="F:monoatomic cation transmembrane transporter activity"/>
    <property type="evidence" value="ECO:0007669"/>
    <property type="project" value="InterPro"/>
</dbReference>
<evidence type="ECO:0000259" key="9">
    <source>
        <dbReference type="PROSITE" id="PS51202"/>
    </source>
</evidence>
<evidence type="ECO:0000313" key="11">
    <source>
        <dbReference type="Proteomes" id="UP000002430"/>
    </source>
</evidence>
<evidence type="ECO:0000256" key="7">
    <source>
        <dbReference type="ARBA" id="ARBA00023136"/>
    </source>
</evidence>
<comment type="similarity">
    <text evidence="2">Belongs to the AAE transporter (TC 2.A.81) family.</text>
</comment>
<dbReference type="GO" id="GO:0006813">
    <property type="term" value="P:potassium ion transport"/>
    <property type="evidence" value="ECO:0007669"/>
    <property type="project" value="InterPro"/>
</dbReference>
<feature type="transmembrane region" description="Helical" evidence="8">
    <location>
        <begin position="512"/>
        <end position="536"/>
    </location>
</feature>
<proteinExistence type="inferred from homology"/>
<dbReference type="AlphaFoldDB" id="Q1MRX4"/>
<evidence type="ECO:0000256" key="1">
    <source>
        <dbReference type="ARBA" id="ARBA00004651"/>
    </source>
</evidence>
<dbReference type="InterPro" id="IPR050144">
    <property type="entry name" value="AAE_transporter"/>
</dbReference>
<dbReference type="PANTHER" id="PTHR30445">
    <property type="entry name" value="K(+)_H(+) ANTIPORTER SUBUNIT KHTT"/>
    <property type="match status" value="1"/>
</dbReference>
<dbReference type="Proteomes" id="UP000002430">
    <property type="component" value="Chromosome"/>
</dbReference>
<keyword evidence="11" id="KW-1185">Reference proteome</keyword>
<accession>Q1MRX4</accession>
<keyword evidence="4" id="KW-1003">Cell membrane</keyword>
<dbReference type="KEGG" id="lip:LI0196"/>
<dbReference type="InterPro" id="IPR006037">
    <property type="entry name" value="RCK_C"/>
</dbReference>
<dbReference type="HOGENOM" id="CLU_035023_3_0_7"/>
<reference evidence="10 11" key="1">
    <citation type="submission" date="2005-11" db="EMBL/GenBank/DDBJ databases">
        <title>The complete genome sequence of Lawsonia intracellularis: the causative agent of proliferative enteropathy.</title>
        <authorList>
            <person name="Kaur K."/>
            <person name="Zhang Q."/>
            <person name="Beckler D."/>
            <person name="Munir S."/>
            <person name="Li L."/>
            <person name="Kinsley K."/>
            <person name="Herron L."/>
            <person name="Peterson A."/>
            <person name="May B."/>
            <person name="Singh S."/>
            <person name="Gebhart C."/>
            <person name="Kapur V."/>
        </authorList>
    </citation>
    <scope>NUCLEOTIDE SEQUENCE [LARGE SCALE GENOMIC DNA]</scope>
    <source>
        <strain evidence="10 11">PHE/MN1-00</strain>
    </source>
</reference>
<feature type="transmembrane region" description="Helical" evidence="8">
    <location>
        <begin position="6"/>
        <end position="23"/>
    </location>
</feature>